<keyword evidence="1 2" id="KW-0175">Coiled coil</keyword>
<feature type="coiled-coil region" evidence="2">
    <location>
        <begin position="189"/>
        <end position="402"/>
    </location>
</feature>
<dbReference type="InterPro" id="IPR003395">
    <property type="entry name" value="RecF/RecN/SMC_N"/>
</dbReference>
<dbReference type="Proteomes" id="UP000229335">
    <property type="component" value="Unassembled WGS sequence"/>
</dbReference>
<dbReference type="AlphaFoldDB" id="A0A2M6WLH5"/>
<comment type="caution">
    <text evidence="5">The sequence shown here is derived from an EMBL/GenBank/DDBJ whole genome shotgun (WGS) entry which is preliminary data.</text>
</comment>
<feature type="region of interest" description="Disordered" evidence="3">
    <location>
        <begin position="757"/>
        <end position="786"/>
    </location>
</feature>
<dbReference type="Pfam" id="PF02463">
    <property type="entry name" value="SMC_N"/>
    <property type="match status" value="1"/>
</dbReference>
<evidence type="ECO:0000256" key="1">
    <source>
        <dbReference type="ARBA" id="ARBA00023054"/>
    </source>
</evidence>
<organism evidence="5 6">
    <name type="scientific">Candidatus Falkowbacteria bacterium CG10_big_fil_rev_8_21_14_0_10_43_11</name>
    <dbReference type="NCBI Taxonomy" id="1974568"/>
    <lineage>
        <taxon>Bacteria</taxon>
        <taxon>Candidatus Falkowiibacteriota</taxon>
    </lineage>
</organism>
<dbReference type="SUPFAM" id="SSF52540">
    <property type="entry name" value="P-loop containing nucleoside triphosphate hydrolases"/>
    <property type="match status" value="1"/>
</dbReference>
<evidence type="ECO:0000256" key="2">
    <source>
        <dbReference type="SAM" id="Coils"/>
    </source>
</evidence>
<evidence type="ECO:0000313" key="6">
    <source>
        <dbReference type="Proteomes" id="UP000229335"/>
    </source>
</evidence>
<dbReference type="EMBL" id="PFAS01000057">
    <property type="protein sequence ID" value="PIT93629.1"/>
    <property type="molecule type" value="Genomic_DNA"/>
</dbReference>
<dbReference type="GO" id="GO:0016887">
    <property type="term" value="F:ATP hydrolysis activity"/>
    <property type="evidence" value="ECO:0007669"/>
    <property type="project" value="InterPro"/>
</dbReference>
<name>A0A2M6WLH5_9BACT</name>
<feature type="coiled-coil region" evidence="2">
    <location>
        <begin position="441"/>
        <end position="647"/>
    </location>
</feature>
<protein>
    <recommendedName>
        <fullName evidence="4">RecF/RecN/SMC N-terminal domain-containing protein</fullName>
    </recommendedName>
</protein>
<dbReference type="GO" id="GO:0005524">
    <property type="term" value="F:ATP binding"/>
    <property type="evidence" value="ECO:0007669"/>
    <property type="project" value="InterPro"/>
</dbReference>
<dbReference type="PANTHER" id="PTHR43977">
    <property type="entry name" value="STRUCTURAL MAINTENANCE OF CHROMOSOMES PROTEIN 3"/>
    <property type="match status" value="1"/>
</dbReference>
<dbReference type="PIRSF" id="PIRSF005719">
    <property type="entry name" value="SMC"/>
    <property type="match status" value="1"/>
</dbReference>
<dbReference type="Gene3D" id="3.40.50.300">
    <property type="entry name" value="P-loop containing nucleotide triphosphate hydrolases"/>
    <property type="match status" value="2"/>
</dbReference>
<dbReference type="InterPro" id="IPR024704">
    <property type="entry name" value="SMC"/>
</dbReference>
<evidence type="ECO:0000313" key="5">
    <source>
        <dbReference type="EMBL" id="PIT93629.1"/>
    </source>
</evidence>
<sequence>MYLEKLEIQGFKSFANKNTLKFVAAEKNGDKKLGITAVVGPNGSGKSNIADAVRWVLGEQSVKLLRGKKSEDVIFSGSSKKASLSFAEVSLFLNNADPASVPQYRGTTAGKLDNLPFHEVVVTRRLYRDGESEYLLNGSRVRLLDISLLLAKARFGQRAYSVIGQGMVENFLNTTLAERKEFFDEATGVKMYQIKRDDAMNKLQNARGNMAQAGSLLSEIEPRMRSLTRQMKKLEQRAETEAALQTLQKNYYAGQWHALNDELKDLNKKLVEREKLGREEEKETAQISRELAQRQERQNLQPERARLEEAKRKLENERNNLFQALSEVKARIGVSYERAGKTDAAWLIKRGGLLEREITNLNKEIKEAEINLPEAEAGAQTAKVEQEQINRALNELRGKLNNGAGEKQSAGALLKKTRQEIDELLDIYERIFICLEKANDIAGATKHLTSLQLKLKELKETLKDKRNEGDAFAGGFGGPKAEKETEQLKKEIIAYEEKKQAVIERYVVWQGKKQGAQEKIKFLRESLAAKLSEQKELKEKLKQADSGEDKQELKQKERELTVKLAKVNQEIEEVEKKTGELQAAGRTEQEELMKLQKLLHELQLNANANGAQLNEIKIAKARVETKLEDLENEIRNETNDLRAVIDAREFDQSLDKDNAAAEIQKLKRQLELIGGIDPEVKKEYEETKVRFEFLSNQTGDLESGIKSLEKIVEELDKTIAVKFDKAFADIAAHFEKYFKILFSGGNAKLLKIMEDPKELEEKEQGESEEDKDEDEPASVLPTASELRRGEGKNKVILRQAKQALTGIEIQATPPGKKIKSIAMLSGGERALTAIALICAIISVNPSPFVVLDEVDAALDEANSARLSNILEELTGKTQFIVITHNRSMMYKANIIYGVTMGNDGASQLLSLKVEEAAQVKSEKL</sequence>
<reference evidence="6" key="1">
    <citation type="submission" date="2017-09" db="EMBL/GenBank/DDBJ databases">
        <title>Depth-based differentiation of microbial function through sediment-hosted aquifers and enrichment of novel symbionts in the deep terrestrial subsurface.</title>
        <authorList>
            <person name="Probst A.J."/>
            <person name="Ladd B."/>
            <person name="Jarett J.K."/>
            <person name="Geller-Mcgrath D.E."/>
            <person name="Sieber C.M.K."/>
            <person name="Emerson J.B."/>
            <person name="Anantharaman K."/>
            <person name="Thomas B.C."/>
            <person name="Malmstrom R."/>
            <person name="Stieglmeier M."/>
            <person name="Klingl A."/>
            <person name="Woyke T."/>
            <person name="Ryan C.M."/>
            <person name="Banfield J.F."/>
        </authorList>
    </citation>
    <scope>NUCLEOTIDE SEQUENCE [LARGE SCALE GENOMIC DNA]</scope>
</reference>
<feature type="compositionally biased region" description="Acidic residues" evidence="3">
    <location>
        <begin position="766"/>
        <end position="776"/>
    </location>
</feature>
<dbReference type="InterPro" id="IPR027417">
    <property type="entry name" value="P-loop_NTPase"/>
</dbReference>
<feature type="domain" description="RecF/RecN/SMC N-terminal" evidence="4">
    <location>
        <begin position="2"/>
        <end position="906"/>
    </location>
</feature>
<evidence type="ECO:0000256" key="3">
    <source>
        <dbReference type="SAM" id="MobiDB-lite"/>
    </source>
</evidence>
<gene>
    <name evidence="5" type="ORF">COU00_03310</name>
</gene>
<proteinExistence type="predicted"/>
<evidence type="ECO:0000259" key="4">
    <source>
        <dbReference type="Pfam" id="PF02463"/>
    </source>
</evidence>
<accession>A0A2M6WLH5</accession>